<accession>A0A6J3KGV1</accession>
<feature type="compositionally biased region" description="Low complexity" evidence="2">
    <location>
        <begin position="133"/>
        <end position="143"/>
    </location>
</feature>
<evidence type="ECO:0000313" key="5">
    <source>
        <dbReference type="Proteomes" id="UP000504631"/>
    </source>
</evidence>
<feature type="compositionally biased region" description="Gly residues" evidence="2">
    <location>
        <begin position="66"/>
        <end position="75"/>
    </location>
</feature>
<keyword evidence="1" id="KW-0539">Nucleus</keyword>
<dbReference type="GO" id="GO:0005667">
    <property type="term" value="C:transcription regulator complex"/>
    <property type="evidence" value="ECO:0007669"/>
    <property type="project" value="TreeGrafter"/>
</dbReference>
<dbReference type="GO" id="GO:0003677">
    <property type="term" value="F:DNA binding"/>
    <property type="evidence" value="ECO:0007669"/>
    <property type="project" value="InterPro"/>
</dbReference>
<feature type="domain" description="BESS" evidence="4">
    <location>
        <begin position="358"/>
        <end position="397"/>
    </location>
</feature>
<protein>
    <submittedName>
        <fullName evidence="6">Uncharacterized protein LOC117234458</fullName>
    </submittedName>
</protein>
<dbReference type="PANTHER" id="PTHR12243:SF69">
    <property type="entry name" value="SI:CH73-59F11.3"/>
    <property type="match status" value="1"/>
</dbReference>
<dbReference type="KEGG" id="bvk:117234458"/>
<dbReference type="PANTHER" id="PTHR12243">
    <property type="entry name" value="MADF DOMAIN TRANSCRIPTION FACTOR"/>
    <property type="match status" value="1"/>
</dbReference>
<dbReference type="AlphaFoldDB" id="A0A6J3KGV1"/>
<feature type="compositionally biased region" description="Polar residues" evidence="2">
    <location>
        <begin position="117"/>
        <end position="126"/>
    </location>
</feature>
<dbReference type="InterPro" id="IPR039353">
    <property type="entry name" value="TF_Adf1"/>
</dbReference>
<reference evidence="6" key="1">
    <citation type="submission" date="2025-08" db="UniProtKB">
        <authorList>
            <consortium name="RefSeq"/>
        </authorList>
    </citation>
    <scope>IDENTIFICATION</scope>
    <source>
        <tissue evidence="6">Muscle</tissue>
    </source>
</reference>
<feature type="compositionally biased region" description="Polar residues" evidence="2">
    <location>
        <begin position="101"/>
        <end position="111"/>
    </location>
</feature>
<feature type="compositionally biased region" description="Basic and acidic residues" evidence="2">
    <location>
        <begin position="1"/>
        <end position="19"/>
    </location>
</feature>
<dbReference type="InterPro" id="IPR004210">
    <property type="entry name" value="BESS_motif"/>
</dbReference>
<evidence type="ECO:0000256" key="2">
    <source>
        <dbReference type="SAM" id="MobiDB-lite"/>
    </source>
</evidence>
<feature type="region of interest" description="Disordered" evidence="2">
    <location>
        <begin position="1"/>
        <end position="161"/>
    </location>
</feature>
<dbReference type="InterPro" id="IPR006578">
    <property type="entry name" value="MADF-dom"/>
</dbReference>
<gene>
    <name evidence="6" type="primary">LOC117234458</name>
</gene>
<dbReference type="Pfam" id="PF02944">
    <property type="entry name" value="BESS"/>
    <property type="match status" value="1"/>
</dbReference>
<dbReference type="Proteomes" id="UP000504631">
    <property type="component" value="Unplaced"/>
</dbReference>
<keyword evidence="5" id="KW-1185">Reference proteome</keyword>
<organism evidence="5 6">
    <name type="scientific">Bombus vosnesenskii</name>
    <dbReference type="NCBI Taxonomy" id="207650"/>
    <lineage>
        <taxon>Eukaryota</taxon>
        <taxon>Metazoa</taxon>
        <taxon>Ecdysozoa</taxon>
        <taxon>Arthropoda</taxon>
        <taxon>Hexapoda</taxon>
        <taxon>Insecta</taxon>
        <taxon>Pterygota</taxon>
        <taxon>Neoptera</taxon>
        <taxon>Endopterygota</taxon>
        <taxon>Hymenoptera</taxon>
        <taxon>Apocrita</taxon>
        <taxon>Aculeata</taxon>
        <taxon>Apoidea</taxon>
        <taxon>Anthophila</taxon>
        <taxon>Apidae</taxon>
        <taxon>Bombus</taxon>
        <taxon>Pyrobombus</taxon>
    </lineage>
</organism>
<dbReference type="GO" id="GO:0006357">
    <property type="term" value="P:regulation of transcription by RNA polymerase II"/>
    <property type="evidence" value="ECO:0007669"/>
    <property type="project" value="TreeGrafter"/>
</dbReference>
<dbReference type="RefSeq" id="XP_033351566.1">
    <property type="nucleotide sequence ID" value="XM_033495675.1"/>
</dbReference>
<evidence type="ECO:0000256" key="1">
    <source>
        <dbReference type="PROSITE-ProRule" id="PRU00371"/>
    </source>
</evidence>
<evidence type="ECO:0000313" key="6">
    <source>
        <dbReference type="RefSeq" id="XP_033351566.1"/>
    </source>
</evidence>
<dbReference type="SMART" id="SM00595">
    <property type="entry name" value="MADF"/>
    <property type="match status" value="1"/>
</dbReference>
<sequence length="514" mass="55786">MDGGTRARVEEEKALDSSRLRSSARLGFTSSSSAGSPRNARRKRKRRRRQQRRNSNVDDEDELVVVGGGGGGGGKVLDTVNETVDTIPPIKEEQHQPGEQVISSEESTTKQPKNRLSHTNESQRNVTRGGSGSRAAASSLSSGNTLLNRRVASKRSSRRCNANARRNAMTMDLQRLITEVHARPAIWDQKNVNYHNRDVILKMWREIARACEVSTDVAKSKWKHLRDNFRNELKKTYRGKCDGGANEHDSKWVWFKSLFFLRDQMNSRVIGCTLSQNCSAALRSSPEETQIEPQIDILEGHEETQFDDLDGDSCQSLLSNDDGLHQVMPPPKMSKMSKIGKRFESLQKRLRVSQEEEGDDTYHFLMSVRNPLKSLPLDRQMFIRLKIQELVYNEINLQNQQNQTYEVSQDVKPPRTRNASGTAGIGVGLGGGDVGLAAPVAVADTNGGSSGGSGVGGGGGVVGGGVGGGGGDIAAGCVGGGLGGGQTVNNMSNHPASLLHNCTTEGSSNNAFFG</sequence>
<evidence type="ECO:0000259" key="4">
    <source>
        <dbReference type="PROSITE" id="PS51031"/>
    </source>
</evidence>
<dbReference type="GeneID" id="117234458"/>
<name>A0A6J3KGV1_9HYME</name>
<proteinExistence type="predicted"/>
<comment type="subcellular location">
    <subcellularLocation>
        <location evidence="1">Nucleus</location>
    </subcellularLocation>
</comment>
<dbReference type="PROSITE" id="PS51031">
    <property type="entry name" value="BESS"/>
    <property type="match status" value="1"/>
</dbReference>
<dbReference type="GO" id="GO:0005634">
    <property type="term" value="C:nucleus"/>
    <property type="evidence" value="ECO:0007669"/>
    <property type="project" value="UniProtKB-SubCell"/>
</dbReference>
<feature type="compositionally biased region" description="Basic residues" evidence="2">
    <location>
        <begin position="39"/>
        <end position="52"/>
    </location>
</feature>
<feature type="domain" description="MADF" evidence="3">
    <location>
        <begin position="175"/>
        <end position="266"/>
    </location>
</feature>
<evidence type="ECO:0000259" key="3">
    <source>
        <dbReference type="PROSITE" id="PS51029"/>
    </source>
</evidence>
<dbReference type="Pfam" id="PF10545">
    <property type="entry name" value="MADF_DNA_bdg"/>
    <property type="match status" value="1"/>
</dbReference>
<dbReference type="PROSITE" id="PS51029">
    <property type="entry name" value="MADF"/>
    <property type="match status" value="1"/>
</dbReference>